<evidence type="ECO:0008006" key="11">
    <source>
        <dbReference type="Google" id="ProtNLM"/>
    </source>
</evidence>
<feature type="transmembrane region" description="Helical" evidence="8">
    <location>
        <begin position="33"/>
        <end position="55"/>
    </location>
</feature>
<protein>
    <recommendedName>
        <fullName evidence="11">Amino acid transporter transmembrane domain-containing protein</fullName>
    </recommendedName>
</protein>
<evidence type="ECO:0000256" key="3">
    <source>
        <dbReference type="ARBA" id="ARBA00022475"/>
    </source>
</evidence>
<keyword evidence="5 8" id="KW-0812">Transmembrane</keyword>
<dbReference type="InterPro" id="IPR018227">
    <property type="entry name" value="Amino_acid_transport_2"/>
</dbReference>
<dbReference type="PANTHER" id="PTHR22950">
    <property type="entry name" value="AMINO ACID TRANSPORTER"/>
    <property type="match status" value="1"/>
</dbReference>
<keyword evidence="3" id="KW-1003">Cell membrane</keyword>
<evidence type="ECO:0000256" key="7">
    <source>
        <dbReference type="ARBA" id="ARBA00023136"/>
    </source>
</evidence>
<comment type="subcellular location">
    <subcellularLocation>
        <location evidence="1">Cell inner membrane</location>
        <topology evidence="1">Multi-pass membrane protein</topology>
    </subcellularLocation>
</comment>
<feature type="transmembrane region" description="Helical" evidence="8">
    <location>
        <begin position="251"/>
        <end position="269"/>
    </location>
</feature>
<feature type="transmembrane region" description="Helical" evidence="8">
    <location>
        <begin position="179"/>
        <end position="200"/>
    </location>
</feature>
<evidence type="ECO:0000256" key="5">
    <source>
        <dbReference type="ARBA" id="ARBA00022692"/>
    </source>
</evidence>
<feature type="transmembrane region" description="Helical" evidence="8">
    <location>
        <begin position="220"/>
        <end position="245"/>
    </location>
</feature>
<keyword evidence="4" id="KW-0997">Cell inner membrane</keyword>
<accession>A0A2M8KUN8</accession>
<dbReference type="EMBL" id="PFEE01000048">
    <property type="protein sequence ID" value="PJE63647.1"/>
    <property type="molecule type" value="Genomic_DNA"/>
</dbReference>
<reference evidence="10" key="1">
    <citation type="submission" date="2017-09" db="EMBL/GenBank/DDBJ databases">
        <title>Depth-based differentiation of microbial function through sediment-hosted aquifers and enrichment of novel symbionts in the deep terrestrial subsurface.</title>
        <authorList>
            <person name="Probst A.J."/>
            <person name="Ladd B."/>
            <person name="Jarett J.K."/>
            <person name="Geller-Mcgrath D.E."/>
            <person name="Sieber C.M.K."/>
            <person name="Emerson J.B."/>
            <person name="Anantharaman K."/>
            <person name="Thomas B.C."/>
            <person name="Malmstrom R."/>
            <person name="Stieglmeier M."/>
            <person name="Klingl A."/>
            <person name="Woyke T."/>
            <person name="Ryan C.M."/>
            <person name="Banfield J.F."/>
        </authorList>
    </citation>
    <scope>NUCLEOTIDE SEQUENCE [LARGE SCALE GENOMIC DNA]</scope>
</reference>
<dbReference type="Gene3D" id="1.20.1740.10">
    <property type="entry name" value="Amino acid/polyamine transporter I"/>
    <property type="match status" value="1"/>
</dbReference>
<evidence type="ECO:0000256" key="6">
    <source>
        <dbReference type="ARBA" id="ARBA00022989"/>
    </source>
</evidence>
<organism evidence="9 10">
    <name type="scientific">Candidatus Roizmanbacteria bacterium CG10_big_fil_rev_8_21_14_0_10_45_7</name>
    <dbReference type="NCBI Taxonomy" id="1974854"/>
    <lineage>
        <taxon>Bacteria</taxon>
        <taxon>Candidatus Roizmaniibacteriota</taxon>
    </lineage>
</organism>
<name>A0A2M8KUN8_9BACT</name>
<dbReference type="Pfam" id="PF03222">
    <property type="entry name" value="Trp_Tyr_perm"/>
    <property type="match status" value="1"/>
</dbReference>
<feature type="transmembrane region" description="Helical" evidence="8">
    <location>
        <begin position="281"/>
        <end position="298"/>
    </location>
</feature>
<feature type="transmembrane region" description="Helical" evidence="8">
    <location>
        <begin position="119"/>
        <end position="136"/>
    </location>
</feature>
<sequence length="358" mass="39007">MCYMQLRNFLIIIGAAVGAGIFALPPTLVNTGYVPFALLLVGIAIAMGWVNYGYYQVVARSTSRHQLPGYVLRTLGSRWSVVASVLLLGSTVGALLAYLSLGGQFIDNLINTPSPLGTGIFFIAIAVPFLAMGRSLELWDYVFSTLKIVLYVVLIIVGIAVIIPGNPSLATSREAYAPYILYGFGPILFSLTAFSIVPELKRTPQGVSKTIAYAQISMSVLYLLFALLFAGVILGDGFITINGWLRRLLDGVGLISVYTPSLMFSWVGYDLFTKDLGFKPFHAKLMIIAIPLLLFVMGMSQFSLIIGVTGGIFLAAIGMLIMEMYHVVFPVKHALAVRLLQSIFFFSICLELLLLFSP</sequence>
<evidence type="ECO:0000313" key="9">
    <source>
        <dbReference type="EMBL" id="PJE63647.1"/>
    </source>
</evidence>
<dbReference type="PANTHER" id="PTHR22950:SF461">
    <property type="entry name" value="AMINO ACID TRANSPORTER TRANSMEMBRANE DOMAIN-CONTAINING PROTEIN"/>
    <property type="match status" value="1"/>
</dbReference>
<evidence type="ECO:0000313" key="10">
    <source>
        <dbReference type="Proteomes" id="UP000231569"/>
    </source>
</evidence>
<feature type="transmembrane region" description="Helical" evidence="8">
    <location>
        <begin position="148"/>
        <end position="167"/>
    </location>
</feature>
<keyword evidence="7 8" id="KW-0472">Membrane</keyword>
<comment type="caution">
    <text evidence="9">The sequence shown here is derived from an EMBL/GenBank/DDBJ whole genome shotgun (WGS) entry which is preliminary data.</text>
</comment>
<evidence type="ECO:0000256" key="1">
    <source>
        <dbReference type="ARBA" id="ARBA00004429"/>
    </source>
</evidence>
<dbReference type="Proteomes" id="UP000231569">
    <property type="component" value="Unassembled WGS sequence"/>
</dbReference>
<dbReference type="AlphaFoldDB" id="A0A2M8KUN8"/>
<evidence type="ECO:0000256" key="8">
    <source>
        <dbReference type="SAM" id="Phobius"/>
    </source>
</evidence>
<dbReference type="GO" id="GO:0015179">
    <property type="term" value="F:L-amino acid transmembrane transporter activity"/>
    <property type="evidence" value="ECO:0007669"/>
    <property type="project" value="TreeGrafter"/>
</dbReference>
<proteinExistence type="predicted"/>
<feature type="transmembrane region" description="Helical" evidence="8">
    <location>
        <begin position="76"/>
        <end position="99"/>
    </location>
</feature>
<dbReference type="GO" id="GO:0005886">
    <property type="term" value="C:plasma membrane"/>
    <property type="evidence" value="ECO:0007669"/>
    <property type="project" value="UniProtKB-SubCell"/>
</dbReference>
<keyword evidence="6 8" id="KW-1133">Transmembrane helix</keyword>
<evidence type="ECO:0000256" key="2">
    <source>
        <dbReference type="ARBA" id="ARBA00022448"/>
    </source>
</evidence>
<keyword evidence="2" id="KW-0813">Transport</keyword>
<evidence type="ECO:0000256" key="4">
    <source>
        <dbReference type="ARBA" id="ARBA00022519"/>
    </source>
</evidence>
<gene>
    <name evidence="9" type="ORF">COU89_02215</name>
</gene>
<feature type="transmembrane region" description="Helical" evidence="8">
    <location>
        <begin position="334"/>
        <end position="356"/>
    </location>
</feature>